<keyword evidence="3" id="KW-1185">Reference proteome</keyword>
<dbReference type="AlphaFoldDB" id="A0A2P6QNX1"/>
<proteinExistence type="predicted"/>
<accession>A0A2P6QNX1</accession>
<reference evidence="2 3" key="1">
    <citation type="journal article" date="2018" name="Nat. Genet.">
        <title>The Rosa genome provides new insights in the design of modern roses.</title>
        <authorList>
            <person name="Bendahmane M."/>
        </authorList>
    </citation>
    <scope>NUCLEOTIDE SEQUENCE [LARGE SCALE GENOMIC DNA]</scope>
    <source>
        <strain evidence="3">cv. Old Blush</strain>
    </source>
</reference>
<feature type="region of interest" description="Disordered" evidence="1">
    <location>
        <begin position="1"/>
        <end position="20"/>
    </location>
</feature>
<evidence type="ECO:0000313" key="2">
    <source>
        <dbReference type="EMBL" id="PRQ35857.1"/>
    </source>
</evidence>
<comment type="caution">
    <text evidence="2">The sequence shown here is derived from an EMBL/GenBank/DDBJ whole genome shotgun (WGS) entry which is preliminary data.</text>
</comment>
<sequence>MPTIYDTLDSGFGDHSEAAEQHPLPSVILDDSHAYAIEVAAAAPDHEPEHEPFVHP</sequence>
<protein>
    <submittedName>
        <fullName evidence="2">Uncharacterized protein</fullName>
    </submittedName>
</protein>
<evidence type="ECO:0000256" key="1">
    <source>
        <dbReference type="SAM" id="MobiDB-lite"/>
    </source>
</evidence>
<dbReference type="Gramene" id="PRQ35857">
    <property type="protein sequence ID" value="PRQ35857"/>
    <property type="gene ID" value="RchiOBHm_Chr4g0385041"/>
</dbReference>
<dbReference type="Proteomes" id="UP000238479">
    <property type="component" value="Chromosome 4"/>
</dbReference>
<name>A0A2P6QNX1_ROSCH</name>
<dbReference type="EMBL" id="PDCK01000042">
    <property type="protein sequence ID" value="PRQ35857.1"/>
    <property type="molecule type" value="Genomic_DNA"/>
</dbReference>
<evidence type="ECO:0000313" key="3">
    <source>
        <dbReference type="Proteomes" id="UP000238479"/>
    </source>
</evidence>
<organism evidence="2 3">
    <name type="scientific">Rosa chinensis</name>
    <name type="common">China rose</name>
    <dbReference type="NCBI Taxonomy" id="74649"/>
    <lineage>
        <taxon>Eukaryota</taxon>
        <taxon>Viridiplantae</taxon>
        <taxon>Streptophyta</taxon>
        <taxon>Embryophyta</taxon>
        <taxon>Tracheophyta</taxon>
        <taxon>Spermatophyta</taxon>
        <taxon>Magnoliopsida</taxon>
        <taxon>eudicotyledons</taxon>
        <taxon>Gunneridae</taxon>
        <taxon>Pentapetalae</taxon>
        <taxon>rosids</taxon>
        <taxon>fabids</taxon>
        <taxon>Rosales</taxon>
        <taxon>Rosaceae</taxon>
        <taxon>Rosoideae</taxon>
        <taxon>Rosoideae incertae sedis</taxon>
        <taxon>Rosa</taxon>
    </lineage>
</organism>
<gene>
    <name evidence="2" type="ORF">RchiOBHm_Chr4g0385041</name>
</gene>